<dbReference type="OrthoDB" id="6415168at2759"/>
<sequence length="116" mass="13172">MKYDESLPNAELRLAFHIKQHINEARQMPEMVSMPGNHRNGIERVVKLRVANGFVIRPLQRLYPLEMTVSDLPSDIALVENFPESNKDSNRLKPPEVPVPSLPAPNPVAEVLRPMK</sequence>
<accession>A0A8X6WNR9</accession>
<reference evidence="2" key="1">
    <citation type="submission" date="2020-08" db="EMBL/GenBank/DDBJ databases">
        <title>Multicomponent nature underlies the extraordinary mechanical properties of spider dragline silk.</title>
        <authorList>
            <person name="Kono N."/>
            <person name="Nakamura H."/>
            <person name="Mori M."/>
            <person name="Yoshida Y."/>
            <person name="Ohtoshi R."/>
            <person name="Malay A.D."/>
            <person name="Moran D.A.P."/>
            <person name="Tomita M."/>
            <person name="Numata K."/>
            <person name="Arakawa K."/>
        </authorList>
    </citation>
    <scope>NUCLEOTIDE SEQUENCE</scope>
</reference>
<gene>
    <name evidence="2" type="ORF">TNIN_443361</name>
</gene>
<comment type="caution">
    <text evidence="2">The sequence shown here is derived from an EMBL/GenBank/DDBJ whole genome shotgun (WGS) entry which is preliminary data.</text>
</comment>
<keyword evidence="3" id="KW-1185">Reference proteome</keyword>
<dbReference type="Proteomes" id="UP000886998">
    <property type="component" value="Unassembled WGS sequence"/>
</dbReference>
<organism evidence="2 3">
    <name type="scientific">Trichonephila inaurata madagascariensis</name>
    <dbReference type="NCBI Taxonomy" id="2747483"/>
    <lineage>
        <taxon>Eukaryota</taxon>
        <taxon>Metazoa</taxon>
        <taxon>Ecdysozoa</taxon>
        <taxon>Arthropoda</taxon>
        <taxon>Chelicerata</taxon>
        <taxon>Arachnida</taxon>
        <taxon>Araneae</taxon>
        <taxon>Araneomorphae</taxon>
        <taxon>Entelegynae</taxon>
        <taxon>Araneoidea</taxon>
        <taxon>Nephilidae</taxon>
        <taxon>Trichonephila</taxon>
        <taxon>Trichonephila inaurata</taxon>
    </lineage>
</organism>
<feature type="compositionally biased region" description="Pro residues" evidence="1">
    <location>
        <begin position="95"/>
        <end position="106"/>
    </location>
</feature>
<evidence type="ECO:0000313" key="3">
    <source>
        <dbReference type="Proteomes" id="UP000886998"/>
    </source>
</evidence>
<evidence type="ECO:0000256" key="1">
    <source>
        <dbReference type="SAM" id="MobiDB-lite"/>
    </source>
</evidence>
<protein>
    <submittedName>
        <fullName evidence="2">Uncharacterized protein</fullName>
    </submittedName>
</protein>
<evidence type="ECO:0000313" key="2">
    <source>
        <dbReference type="EMBL" id="GFY38065.1"/>
    </source>
</evidence>
<name>A0A8X6WNR9_9ARAC</name>
<feature type="compositionally biased region" description="Basic and acidic residues" evidence="1">
    <location>
        <begin position="85"/>
        <end position="94"/>
    </location>
</feature>
<dbReference type="EMBL" id="BMAV01000633">
    <property type="protein sequence ID" value="GFY38065.1"/>
    <property type="molecule type" value="Genomic_DNA"/>
</dbReference>
<dbReference type="AlphaFoldDB" id="A0A8X6WNR9"/>
<feature type="region of interest" description="Disordered" evidence="1">
    <location>
        <begin position="82"/>
        <end position="106"/>
    </location>
</feature>
<proteinExistence type="predicted"/>